<dbReference type="KEGG" id="ddo:I597_0259"/>
<proteinExistence type="predicted"/>
<reference evidence="2 3" key="1">
    <citation type="submission" date="2014-10" db="EMBL/GenBank/DDBJ databases">
        <title>Draft genome sequence of the proteorhodopsin-containing marine bacterium Dokdonia donghaensis.</title>
        <authorList>
            <person name="Gomez-Consarnau L."/>
            <person name="Gonzalez J.M."/>
            <person name="Riedel T."/>
            <person name="Jaenicke S."/>
            <person name="Wagner-Doebler I."/>
            <person name="Fuhrman J.A."/>
        </authorList>
    </citation>
    <scope>NUCLEOTIDE SEQUENCE [LARGE SCALE GENOMIC DNA]</scope>
    <source>
        <strain evidence="2 3">DSW-1</strain>
    </source>
</reference>
<comment type="caution">
    <text evidence="2">The sequence shown here is derived from an EMBL/GenBank/DDBJ whole genome shotgun (WGS) entry which is preliminary data.</text>
</comment>
<dbReference type="RefSeq" id="WP_035325727.1">
    <property type="nucleotide sequence ID" value="NZ_CP015125.1"/>
</dbReference>
<sequence length="79" mass="8552">MKTLKIGAIALGIMAVSLTSCKEKKTEAEQAIEEAKENAAEIKEKNTDDGYKLKTENANGSETKVKVDEDGAVKIKTDH</sequence>
<evidence type="ECO:0000256" key="1">
    <source>
        <dbReference type="SAM" id="Coils"/>
    </source>
</evidence>
<dbReference type="PATRIC" id="fig|1300343.5.peg.263"/>
<dbReference type="PROSITE" id="PS51257">
    <property type="entry name" value="PROKAR_LIPOPROTEIN"/>
    <property type="match status" value="1"/>
</dbReference>
<dbReference type="AlphaFoldDB" id="A0A0A2H1S2"/>
<organism evidence="2 3">
    <name type="scientific">Dokdonia donghaensis DSW-1</name>
    <dbReference type="NCBI Taxonomy" id="1300343"/>
    <lineage>
        <taxon>Bacteria</taxon>
        <taxon>Pseudomonadati</taxon>
        <taxon>Bacteroidota</taxon>
        <taxon>Flavobacteriia</taxon>
        <taxon>Flavobacteriales</taxon>
        <taxon>Flavobacteriaceae</taxon>
        <taxon>Dokdonia</taxon>
    </lineage>
</organism>
<evidence type="ECO:0000313" key="3">
    <source>
        <dbReference type="Proteomes" id="UP000030140"/>
    </source>
</evidence>
<gene>
    <name evidence="2" type="ORF">NV36_06985</name>
</gene>
<accession>A0A0A2H1S2</accession>
<evidence type="ECO:0000313" key="2">
    <source>
        <dbReference type="EMBL" id="KGO06610.1"/>
    </source>
</evidence>
<dbReference type="EMBL" id="JSAQ01000001">
    <property type="protein sequence ID" value="KGO06610.1"/>
    <property type="molecule type" value="Genomic_DNA"/>
</dbReference>
<dbReference type="Proteomes" id="UP000030140">
    <property type="component" value="Unassembled WGS sequence"/>
</dbReference>
<dbReference type="OrthoDB" id="1453405at2"/>
<name>A0A0A2H1S2_9FLAO</name>
<feature type="coiled-coil region" evidence="1">
    <location>
        <begin position="18"/>
        <end position="48"/>
    </location>
</feature>
<evidence type="ECO:0008006" key="4">
    <source>
        <dbReference type="Google" id="ProtNLM"/>
    </source>
</evidence>
<keyword evidence="1" id="KW-0175">Coiled coil</keyword>
<keyword evidence="3" id="KW-1185">Reference proteome</keyword>
<protein>
    <recommendedName>
        <fullName evidence="4">Lipoprotein</fullName>
    </recommendedName>
</protein>